<sequence>MPLLQPALGHAEMGQAVIQKTINSSKELDRMVEFTSIRAHAAQINQAKLRTTQYCFTHDRQCPIFGKRAREVDLDVSGLPCPDFSAMVFCSHAKFHAAWQTPMLIIENVPDLDLGMITYLYSKHYRIRCLRVMPAHQGHAGVARERVYLILTLKKSVVEIANPEDMYKKVSDFIMSWVCTEPKDYMVSTTAEYYREASKTARTRGIPLRPVSNTDLKVYSPIRRQRFQEDALDSPYSMRYLLNQNLFMKLGARFCIFAQAVLALLAGNIA</sequence>
<evidence type="ECO:0000313" key="2">
    <source>
        <dbReference type="Proteomes" id="UP001642464"/>
    </source>
</evidence>
<keyword evidence="2" id="KW-1185">Reference proteome</keyword>
<accession>A0ABP0RBS7</accession>
<proteinExistence type="predicted"/>
<dbReference type="SUPFAM" id="SSF53335">
    <property type="entry name" value="S-adenosyl-L-methionine-dependent methyltransferases"/>
    <property type="match status" value="1"/>
</dbReference>
<evidence type="ECO:0000313" key="1">
    <source>
        <dbReference type="EMBL" id="CAK9098040.1"/>
    </source>
</evidence>
<name>A0ABP0RBS7_9DINO</name>
<dbReference type="EMBL" id="CAXAMM010041209">
    <property type="protein sequence ID" value="CAK9098040.1"/>
    <property type="molecule type" value="Genomic_DNA"/>
</dbReference>
<comment type="caution">
    <text evidence="1">The sequence shown here is derived from an EMBL/GenBank/DDBJ whole genome shotgun (WGS) entry which is preliminary data.</text>
</comment>
<organism evidence="1 2">
    <name type="scientific">Durusdinium trenchii</name>
    <dbReference type="NCBI Taxonomy" id="1381693"/>
    <lineage>
        <taxon>Eukaryota</taxon>
        <taxon>Sar</taxon>
        <taxon>Alveolata</taxon>
        <taxon>Dinophyceae</taxon>
        <taxon>Suessiales</taxon>
        <taxon>Symbiodiniaceae</taxon>
        <taxon>Durusdinium</taxon>
    </lineage>
</organism>
<gene>
    <name evidence="1" type="ORF">SCF082_LOCUS45972</name>
</gene>
<dbReference type="Proteomes" id="UP001642464">
    <property type="component" value="Unassembled WGS sequence"/>
</dbReference>
<dbReference type="InterPro" id="IPR029063">
    <property type="entry name" value="SAM-dependent_MTases_sf"/>
</dbReference>
<protein>
    <submittedName>
        <fullName evidence="1">Uncharacterized protein</fullName>
    </submittedName>
</protein>
<reference evidence="1 2" key="1">
    <citation type="submission" date="2024-02" db="EMBL/GenBank/DDBJ databases">
        <authorList>
            <person name="Chen Y."/>
            <person name="Shah S."/>
            <person name="Dougan E. K."/>
            <person name="Thang M."/>
            <person name="Chan C."/>
        </authorList>
    </citation>
    <scope>NUCLEOTIDE SEQUENCE [LARGE SCALE GENOMIC DNA]</scope>
</reference>